<dbReference type="Pfam" id="PF00288">
    <property type="entry name" value="GHMP_kinases_N"/>
    <property type="match status" value="1"/>
</dbReference>
<keyword evidence="4" id="KW-0067">ATP-binding</keyword>
<reference evidence="8 9" key="1">
    <citation type="submission" date="2023-07" db="EMBL/GenBank/DDBJ databases">
        <title>Closed genome sequence of Methanosarcinaceae archaeon Am2.</title>
        <authorList>
            <person name="Poehlein A."/>
            <person name="Protasov E."/>
            <person name="Platt K."/>
            <person name="Reeh H."/>
            <person name="Daniel R."/>
            <person name="Brune A."/>
        </authorList>
    </citation>
    <scope>NUCLEOTIDE SEQUENCE [LARGE SCALE GENOMIC DNA]</scope>
    <source>
        <strain evidence="8 9">Am2</strain>
    </source>
</reference>
<evidence type="ECO:0000256" key="1">
    <source>
        <dbReference type="ARBA" id="ARBA00022605"/>
    </source>
</evidence>
<dbReference type="InterPro" id="IPR036554">
    <property type="entry name" value="GHMP_kinase_C_sf"/>
</dbReference>
<evidence type="ECO:0000259" key="6">
    <source>
        <dbReference type="Pfam" id="PF00288"/>
    </source>
</evidence>
<dbReference type="InterPro" id="IPR006204">
    <property type="entry name" value="GHMP_kinase_N_dom"/>
</dbReference>
<dbReference type="SUPFAM" id="SSF54211">
    <property type="entry name" value="Ribosomal protein S5 domain 2-like"/>
    <property type="match status" value="1"/>
</dbReference>
<dbReference type="GO" id="GO:0043793">
    <property type="term" value="F:beta-ribofuranosylaminobenzene 5'-phosphate synthase activity"/>
    <property type="evidence" value="ECO:0007669"/>
    <property type="project" value="UniProtKB-EC"/>
</dbReference>
<comment type="function">
    <text evidence="5">Catalyzes the condensation of 4-aminobenzoate (pABA) with 5-phospho-alpha-D-ribose 1-diphosphate (PRPP) to produce beta-ribofuranosylaminobenzene 5'-phosphate (beta-RFA-P).</text>
</comment>
<keyword evidence="1" id="KW-0028">Amino-acid biosynthesis</keyword>
<keyword evidence="5" id="KW-0328">Glycosyltransferase</keyword>
<organism evidence="8 9">
    <name type="scientific">Methanolapillus ohkumae</name>
    <dbReference type="NCBI Taxonomy" id="3028298"/>
    <lineage>
        <taxon>Archaea</taxon>
        <taxon>Methanobacteriati</taxon>
        <taxon>Methanobacteriota</taxon>
        <taxon>Stenosarchaea group</taxon>
        <taxon>Methanomicrobia</taxon>
        <taxon>Methanosarcinales</taxon>
        <taxon>Methanosarcinaceae</taxon>
        <taxon>Methanolapillus</taxon>
    </lineage>
</organism>
<dbReference type="PANTHER" id="PTHR20861:SF6">
    <property type="entry name" value="BETA-RIBOFURANOSYLPHENOL 5'-PHOSPHATE SYNTHASE"/>
    <property type="match status" value="1"/>
</dbReference>
<dbReference type="Gene3D" id="3.30.230.10">
    <property type="match status" value="1"/>
</dbReference>
<keyword evidence="3" id="KW-0547">Nucleotide-binding</keyword>
<dbReference type="GO" id="GO:0005524">
    <property type="term" value="F:ATP binding"/>
    <property type="evidence" value="ECO:0007669"/>
    <property type="project" value="UniProtKB-UniRule"/>
</dbReference>
<evidence type="ECO:0000313" key="8">
    <source>
        <dbReference type="EMBL" id="WNY26252.1"/>
    </source>
</evidence>
<dbReference type="InterPro" id="IPR013750">
    <property type="entry name" value="GHMP_kinase_C_dom"/>
</dbReference>
<dbReference type="InterPro" id="IPR014721">
    <property type="entry name" value="Ribsml_uS5_D2-typ_fold_subgr"/>
</dbReference>
<accession>A0AA96VGS4</accession>
<dbReference type="InterPro" id="IPR053442">
    <property type="entry name" value="Beta-RFA-P_synthase"/>
</dbReference>
<comment type="pathway">
    <text evidence="5">Cofactor biosynthesis; 5,6,7,8-tetrahydromethanopterin biosynthesis.</text>
</comment>
<evidence type="ECO:0000256" key="5">
    <source>
        <dbReference type="PIRNR" id="PIRNR004884"/>
    </source>
</evidence>
<dbReference type="EC" id="2.4.2.54" evidence="5"/>
<dbReference type="NCBIfam" id="NF040726">
    <property type="entry name" value="BetaRFA-P_synth"/>
    <property type="match status" value="1"/>
</dbReference>
<dbReference type="GO" id="GO:0008652">
    <property type="term" value="P:amino acid biosynthetic process"/>
    <property type="evidence" value="ECO:0007669"/>
    <property type="project" value="UniProtKB-KW"/>
</dbReference>
<evidence type="ECO:0000313" key="9">
    <source>
        <dbReference type="Proteomes" id="UP001304970"/>
    </source>
</evidence>
<comment type="similarity">
    <text evidence="5">Belongs to the beta-RFA-P synthase family.</text>
</comment>
<dbReference type="Pfam" id="PF08544">
    <property type="entry name" value="GHMP_kinases_C"/>
    <property type="match status" value="1"/>
</dbReference>
<name>A0AA96VGS4_9EURY</name>
<dbReference type="EMBL" id="CP131061">
    <property type="protein sequence ID" value="WNY26252.1"/>
    <property type="molecule type" value="Genomic_DNA"/>
</dbReference>
<dbReference type="PIRSF" id="PIRSF004884">
    <property type="entry name" value="Sugar_kin_arch"/>
    <property type="match status" value="1"/>
</dbReference>
<dbReference type="NCBIfam" id="TIGR00144">
    <property type="entry name" value="beta_RFAP_syn"/>
    <property type="match status" value="1"/>
</dbReference>
<dbReference type="GeneID" id="89227409"/>
<keyword evidence="2 5" id="KW-0808">Transferase</keyword>
<evidence type="ECO:0000256" key="2">
    <source>
        <dbReference type="ARBA" id="ARBA00022679"/>
    </source>
</evidence>
<sequence length="326" mass="35242">MFEIATPSRVHMTLIDMNGGFGRQDGSAGLALKEGGVTLRAQKSDDFSILDAEGNSFRSEMELYDYVFKSVAPLLDVKEGRGIEIQLLSDVKQHIGLGSGTQLALSAAKAVNELYALNKNIRELAVLAKRGGTSGIGVLAFEKGGFIVDAGHKINSKNGFVPSSRSTAKPADMLLRMDFPDWDVIVAIPPKTGISGDAEKTFFQSVCPVPQDETFEVSHIVLMQLIPSIIEKDIETLGNAIDRLQKLGFKKHEVQIQPPEVKSLMMEMKKCGAYGAGVSSFGPAVYGFSESRNESEDIKSTLLEKMPKGSDVMITKANNSGASWHA</sequence>
<proteinExistence type="inferred from homology"/>
<dbReference type="AlphaFoldDB" id="A0AA96VGS4"/>
<dbReference type="InterPro" id="IPR020568">
    <property type="entry name" value="Ribosomal_Su5_D2-typ_SF"/>
</dbReference>
<evidence type="ECO:0000259" key="7">
    <source>
        <dbReference type="Pfam" id="PF08544"/>
    </source>
</evidence>
<feature type="domain" description="GHMP kinase C-terminal" evidence="7">
    <location>
        <begin position="226"/>
        <end position="307"/>
    </location>
</feature>
<evidence type="ECO:0000256" key="3">
    <source>
        <dbReference type="ARBA" id="ARBA00022741"/>
    </source>
</evidence>
<feature type="domain" description="GHMP kinase N-terminal" evidence="6">
    <location>
        <begin position="74"/>
        <end position="143"/>
    </location>
</feature>
<evidence type="ECO:0000256" key="4">
    <source>
        <dbReference type="ARBA" id="ARBA00022840"/>
    </source>
</evidence>
<protein>
    <recommendedName>
        <fullName evidence="5">Beta-ribofuranosylaminobenzene 5'-phosphate synthase</fullName>
        <shortName evidence="5">Beta-RFA-P synthase</shortName>
        <ecNumber evidence="5">2.4.2.54</ecNumber>
    </recommendedName>
</protein>
<dbReference type="RefSeq" id="WP_338097792.1">
    <property type="nucleotide sequence ID" value="NZ_CP131061.1"/>
</dbReference>
<keyword evidence="9" id="KW-1185">Reference proteome</keyword>
<dbReference type="PANTHER" id="PTHR20861">
    <property type="entry name" value="HOMOSERINE/4-DIPHOSPHOCYTIDYL-2-C-METHYL-D-ERYTHRITOL KINASE"/>
    <property type="match status" value="1"/>
</dbReference>
<comment type="subunit">
    <text evidence="5">Homodimer.</text>
</comment>
<dbReference type="Gene3D" id="3.30.70.890">
    <property type="entry name" value="GHMP kinase, C-terminal domain"/>
    <property type="match status" value="1"/>
</dbReference>
<dbReference type="InterPro" id="IPR004422">
    <property type="entry name" value="RFAP_synthase"/>
</dbReference>
<gene>
    <name evidence="8" type="ORF">MsAm2_00120</name>
</gene>
<dbReference type="Proteomes" id="UP001304970">
    <property type="component" value="Chromosome"/>
</dbReference>
<comment type="catalytic activity">
    <reaction evidence="5">
        <text>5-phospho-alpha-D-ribose 1-diphosphate + 4-hydroxybenzoate + H(+) = 4-(beta-D-ribofuranosyl)phenol 5'-phosphate + CO2 + diphosphate</text>
        <dbReference type="Rhea" id="RHEA:48556"/>
        <dbReference type="ChEBI" id="CHEBI:15378"/>
        <dbReference type="ChEBI" id="CHEBI:16526"/>
        <dbReference type="ChEBI" id="CHEBI:17879"/>
        <dbReference type="ChEBI" id="CHEBI:33019"/>
        <dbReference type="ChEBI" id="CHEBI:58017"/>
        <dbReference type="ChEBI" id="CHEBI:82767"/>
        <dbReference type="EC" id="2.4.2.54"/>
    </reaction>
</comment>